<evidence type="ECO:0000256" key="2">
    <source>
        <dbReference type="ARBA" id="ARBA00022448"/>
    </source>
</evidence>
<sequence length="1175" mass="127591">MHFRRNCYVFLCLFFALLLPAAVLAQSTQGTILGIVKDPSGAVIPGASVTLTATDTGVTHHTVTGQSGQYQFFTLTEGHYTISVSASGFENEVLSGLTLAARQQLRADVTLKLGNVSQKVTVNAQSRGAITTESPTIEATYNAVDVENLPANYRASQNGTSPLGLIQTLPGVQSDTGNPDGTGVSFSVQGGLPSQSDLTVDGISLQNVTGNSPIQDAFPSGEAIAELRVEGVLDNAEFGQPGQITVITKSGTNNFHGSAFWYFQNSAFNAIPYGTLQKPHIVGNDFGVSGGGPVWIPHIYNGRNRTFFFADFEGFRLPKSTAAQYSVPTAQMKQGNFSQVKGVQPLTNPFTGAVYPNYTVPINSVSQKFLQFFPDPNTGDTTSYTPGEINYIVNQNTAYKSNQFDVRGDQYFGQRALVFARYTWKNITQNQPEPLLVPEGQKIGQNRALVVAGNYTFNPHLLNEFRFGFNLYTQGTTNAFNGPSFVQSSGLQGLQHLFFNGVPELDFNYLSSLNADRIAATSKSRLFEYNDTLTWTHKQHVVKAGFDIRHIEAITPLGFFGADNYGTFNFNTGKNFTGQEFGDFLIGVPQGTEYDVVQSDNDGISNHYAFFAQDHWNVSQRLTLDYGVRYDFEPGYHDPSGNIGNFNPNVPLSGEAIFPDGAENTLSPGYLASFNACPVGQTTGSPSANGAPCTPVLDNTAAGFPSYLKKVPHLRFMPRFGFAFRPFNDDRTAIRGGFGMYDITTLGSIYYSLTGTLQAATTIYANSETQTGPAYSWPQIYAGQGQSSAAGAYGTAYFGTANAVNWKDPYSEQYTLSVDHEFGAGYGARISYIGMETHDLVWAPNLNDLPTYSSTKSAYFRPLSDRPFPNWGVINTRAVGANANYNALQLDFSHHTGNGLTFDSDYTYAKNLSDDQGPNNTGFAGETGGARAEYGFNREIDFGNVYGTRRHRWNTTLVYSLPFGHGRQFGTHMNRLEDTIAGGWQISSIFLWQSGPYLSPYFPGGNLDPSGTGSGLSSNYQGGSYPGRAQHPDQVAEGKARNANRTDWINKQAYICPGQQGNWQWGDACNVGGTTTDSQGNTVGIAPIGRFGNAQVGSLEGPGTVNWSAGLFKTFTIYREVKLRAEGTFANVLNHTNLNDPNLDISSPQYGTITTARGSDFGSARNGQVSLRLEF</sequence>
<dbReference type="PANTHER" id="PTHR30069">
    <property type="entry name" value="TONB-DEPENDENT OUTER MEMBRANE RECEPTOR"/>
    <property type="match status" value="1"/>
</dbReference>
<dbReference type="HOGENOM" id="CLU_006298_0_0_0"/>
<dbReference type="SUPFAM" id="SSF49452">
    <property type="entry name" value="Starch-binding domain-like"/>
    <property type="match status" value="1"/>
</dbReference>
<gene>
    <name evidence="10" type="ordered locus">ACP_2717</name>
</gene>
<reference evidence="10 11" key="1">
    <citation type="journal article" date="2009" name="Appl. Environ. Microbiol.">
        <title>Three genomes from the phylum Acidobacteria provide insight into the lifestyles of these microorganisms in soils.</title>
        <authorList>
            <person name="Ward N.L."/>
            <person name="Challacombe J.F."/>
            <person name="Janssen P.H."/>
            <person name="Henrissat B."/>
            <person name="Coutinho P.M."/>
            <person name="Wu M."/>
            <person name="Xie G."/>
            <person name="Haft D.H."/>
            <person name="Sait M."/>
            <person name="Badger J."/>
            <person name="Barabote R.D."/>
            <person name="Bradley B."/>
            <person name="Brettin T.S."/>
            <person name="Brinkac L.M."/>
            <person name="Bruce D."/>
            <person name="Creasy T."/>
            <person name="Daugherty S.C."/>
            <person name="Davidsen T.M."/>
            <person name="DeBoy R.T."/>
            <person name="Detter J.C."/>
            <person name="Dodson R.J."/>
            <person name="Durkin A.S."/>
            <person name="Ganapathy A."/>
            <person name="Gwinn-Giglio M."/>
            <person name="Han C.S."/>
            <person name="Khouri H."/>
            <person name="Kiss H."/>
            <person name="Kothari S.P."/>
            <person name="Madupu R."/>
            <person name="Nelson K.E."/>
            <person name="Nelson W.C."/>
            <person name="Paulsen I."/>
            <person name="Penn K."/>
            <person name="Ren Q."/>
            <person name="Rosovitz M.J."/>
            <person name="Selengut J.D."/>
            <person name="Shrivastava S."/>
            <person name="Sullivan S.A."/>
            <person name="Tapia R."/>
            <person name="Thompson L.S."/>
            <person name="Watkins K.L."/>
            <person name="Yang Q."/>
            <person name="Yu C."/>
            <person name="Zafar N."/>
            <person name="Zhou L."/>
            <person name="Kuske C.R."/>
        </authorList>
    </citation>
    <scope>NUCLEOTIDE SEQUENCE [LARGE SCALE GENOMIC DNA]</scope>
    <source>
        <strain evidence="11">ATCC 51196 / DSM 11244 / BCRC 80197 / JCM 7670 / NBRC 15755 / NCIMB 13165 / 161</strain>
    </source>
</reference>
<organism evidence="10 11">
    <name type="scientific">Acidobacterium capsulatum (strain ATCC 51196 / DSM 11244 / BCRC 80197 / JCM 7670 / NBRC 15755 / NCIMB 13165 / 161)</name>
    <dbReference type="NCBI Taxonomy" id="240015"/>
    <lineage>
        <taxon>Bacteria</taxon>
        <taxon>Pseudomonadati</taxon>
        <taxon>Acidobacteriota</taxon>
        <taxon>Terriglobia</taxon>
        <taxon>Terriglobales</taxon>
        <taxon>Acidobacteriaceae</taxon>
        <taxon>Acidobacterium</taxon>
    </lineage>
</organism>
<keyword evidence="6" id="KW-0472">Membrane</keyword>
<dbReference type="InterPro" id="IPR013784">
    <property type="entry name" value="Carb-bd-like_fold"/>
</dbReference>
<dbReference type="GO" id="GO:0015344">
    <property type="term" value="F:siderophore uptake transmembrane transporter activity"/>
    <property type="evidence" value="ECO:0007669"/>
    <property type="project" value="TreeGrafter"/>
</dbReference>
<dbReference type="GO" id="GO:0009279">
    <property type="term" value="C:cell outer membrane"/>
    <property type="evidence" value="ECO:0007669"/>
    <property type="project" value="UniProtKB-SubCell"/>
</dbReference>
<keyword evidence="2" id="KW-0813">Transport</keyword>
<dbReference type="InterPro" id="IPR057601">
    <property type="entry name" value="Oar-like_b-barrel"/>
</dbReference>
<evidence type="ECO:0000256" key="6">
    <source>
        <dbReference type="ARBA" id="ARBA00023136"/>
    </source>
</evidence>
<keyword evidence="7" id="KW-0998">Cell outer membrane</keyword>
<accession>C1F325</accession>
<dbReference type="Pfam" id="PF13620">
    <property type="entry name" value="CarboxypepD_reg"/>
    <property type="match status" value="1"/>
</dbReference>
<dbReference type="Proteomes" id="UP000002207">
    <property type="component" value="Chromosome"/>
</dbReference>
<evidence type="ECO:0000256" key="4">
    <source>
        <dbReference type="ARBA" id="ARBA00022692"/>
    </source>
</evidence>
<dbReference type="InParanoid" id="C1F325"/>
<feature type="signal peptide" evidence="8">
    <location>
        <begin position="1"/>
        <end position="25"/>
    </location>
</feature>
<evidence type="ECO:0000313" key="11">
    <source>
        <dbReference type="Proteomes" id="UP000002207"/>
    </source>
</evidence>
<comment type="subcellular location">
    <subcellularLocation>
        <location evidence="1">Cell outer membrane</location>
        <topology evidence="1">Multi-pass membrane protein</topology>
    </subcellularLocation>
</comment>
<proteinExistence type="predicted"/>
<feature type="domain" description="TonB-dependent transporter Oar-like beta-barrel" evidence="9">
    <location>
        <begin position="247"/>
        <end position="1168"/>
    </location>
</feature>
<dbReference type="eggNOG" id="COG4771">
    <property type="taxonomic scope" value="Bacteria"/>
</dbReference>
<dbReference type="Pfam" id="PF25183">
    <property type="entry name" value="OMP_b-brl_4"/>
    <property type="match status" value="1"/>
</dbReference>
<keyword evidence="11" id="KW-1185">Reference proteome</keyword>
<dbReference type="EMBL" id="CP001472">
    <property type="protein sequence ID" value="ACO34113.1"/>
    <property type="molecule type" value="Genomic_DNA"/>
</dbReference>
<dbReference type="GO" id="GO:0044718">
    <property type="term" value="P:siderophore transmembrane transport"/>
    <property type="evidence" value="ECO:0007669"/>
    <property type="project" value="TreeGrafter"/>
</dbReference>
<evidence type="ECO:0000256" key="8">
    <source>
        <dbReference type="SAM" id="SignalP"/>
    </source>
</evidence>
<feature type="chain" id="PRO_5002907087" description="TonB-dependent transporter Oar-like beta-barrel domain-containing protein" evidence="8">
    <location>
        <begin position="26"/>
        <end position="1175"/>
    </location>
</feature>
<dbReference type="PANTHER" id="PTHR30069:SF29">
    <property type="entry name" value="HEMOGLOBIN AND HEMOGLOBIN-HAPTOGLOBIN-BINDING PROTEIN 1-RELATED"/>
    <property type="match status" value="1"/>
</dbReference>
<dbReference type="InterPro" id="IPR036942">
    <property type="entry name" value="Beta-barrel_TonB_sf"/>
</dbReference>
<evidence type="ECO:0000259" key="9">
    <source>
        <dbReference type="Pfam" id="PF25183"/>
    </source>
</evidence>
<dbReference type="GO" id="GO:0030246">
    <property type="term" value="F:carbohydrate binding"/>
    <property type="evidence" value="ECO:0007669"/>
    <property type="project" value="InterPro"/>
</dbReference>
<protein>
    <recommendedName>
        <fullName evidence="9">TonB-dependent transporter Oar-like beta-barrel domain-containing protein</fullName>
    </recommendedName>
</protein>
<keyword evidence="3" id="KW-1134">Transmembrane beta strand</keyword>
<dbReference type="SUPFAM" id="SSF56935">
    <property type="entry name" value="Porins"/>
    <property type="match status" value="1"/>
</dbReference>
<evidence type="ECO:0000313" key="10">
    <source>
        <dbReference type="EMBL" id="ACO34113.1"/>
    </source>
</evidence>
<dbReference type="Gene3D" id="2.60.40.1120">
    <property type="entry name" value="Carboxypeptidase-like, regulatory domain"/>
    <property type="match status" value="1"/>
</dbReference>
<evidence type="ECO:0000256" key="3">
    <source>
        <dbReference type="ARBA" id="ARBA00022452"/>
    </source>
</evidence>
<dbReference type="AlphaFoldDB" id="C1F325"/>
<evidence type="ECO:0000256" key="5">
    <source>
        <dbReference type="ARBA" id="ARBA00022729"/>
    </source>
</evidence>
<dbReference type="InterPro" id="IPR039426">
    <property type="entry name" value="TonB-dep_rcpt-like"/>
</dbReference>
<dbReference type="Gene3D" id="2.40.170.20">
    <property type="entry name" value="TonB-dependent receptor, beta-barrel domain"/>
    <property type="match status" value="1"/>
</dbReference>
<keyword evidence="4" id="KW-0812">Transmembrane</keyword>
<dbReference type="KEGG" id="aca:ACP_2717"/>
<dbReference type="OrthoDB" id="97893at2"/>
<dbReference type="STRING" id="240015.ACP_2717"/>
<keyword evidence="5 8" id="KW-0732">Signal</keyword>
<evidence type="ECO:0000256" key="7">
    <source>
        <dbReference type="ARBA" id="ARBA00023237"/>
    </source>
</evidence>
<name>C1F325_ACIC5</name>
<evidence type="ECO:0000256" key="1">
    <source>
        <dbReference type="ARBA" id="ARBA00004571"/>
    </source>
</evidence>